<feature type="transmembrane region" description="Helical" evidence="1">
    <location>
        <begin position="44"/>
        <end position="65"/>
    </location>
</feature>
<keyword evidence="1" id="KW-0472">Membrane</keyword>
<accession>A0A1N6XW95</accession>
<keyword evidence="4" id="KW-1185">Reference proteome</keyword>
<dbReference type="AlphaFoldDB" id="A0A1N6XW95"/>
<keyword evidence="1" id="KW-1133">Transmembrane helix</keyword>
<gene>
    <name evidence="2" type="ORF">BB347_03990</name>
    <name evidence="3" type="ORF">SAMN05421809_0241</name>
</gene>
<proteinExistence type="predicted"/>
<reference evidence="3 4" key="2">
    <citation type="submission" date="2017-01" db="EMBL/GenBank/DDBJ databases">
        <authorList>
            <person name="Mah S.A."/>
            <person name="Swanson W.J."/>
            <person name="Moy G.W."/>
            <person name="Vacquier V.D."/>
        </authorList>
    </citation>
    <scope>NUCLEOTIDE SEQUENCE [LARGE SCALE GENOMIC DNA]</scope>
    <source>
        <strain evidence="3 4">CGMCC 1.8909</strain>
    </source>
</reference>
<evidence type="ECO:0000313" key="4">
    <source>
        <dbReference type="Proteomes" id="UP000185687"/>
    </source>
</evidence>
<name>A0A1N6XW95_9EURY</name>
<protein>
    <submittedName>
        <fullName evidence="3">Uncharacterized protein</fullName>
    </submittedName>
</protein>
<keyword evidence="1" id="KW-0812">Transmembrane</keyword>
<organism evidence="3 4">
    <name type="scientific">Natronorubrum daqingense</name>
    <dbReference type="NCBI Taxonomy" id="588898"/>
    <lineage>
        <taxon>Archaea</taxon>
        <taxon>Methanobacteriati</taxon>
        <taxon>Methanobacteriota</taxon>
        <taxon>Stenosarchaea group</taxon>
        <taxon>Halobacteria</taxon>
        <taxon>Halobacteriales</taxon>
        <taxon>Natrialbaceae</taxon>
        <taxon>Natronorubrum</taxon>
    </lineage>
</organism>
<sequence>MDEQAISRSIPRSVGLLGSLSIAALAVVGLLGAVDGYLLESSEYLAPTAAVLVVTALVVGSLIALGARSKQWRAGPYW</sequence>
<dbReference type="GeneID" id="30955075"/>
<evidence type="ECO:0000313" key="3">
    <source>
        <dbReference type="EMBL" id="SIR06652.1"/>
    </source>
</evidence>
<dbReference type="EMBL" id="FTNP01000001">
    <property type="protein sequence ID" value="SIR06652.1"/>
    <property type="molecule type" value="Genomic_DNA"/>
</dbReference>
<dbReference type="Proteomes" id="UP000185687">
    <property type="component" value="Unassembled WGS sequence"/>
</dbReference>
<dbReference type="RefSeq" id="WP_076578173.1">
    <property type="nucleotide sequence ID" value="NZ_CP019327.1"/>
</dbReference>
<feature type="transmembrane region" description="Helical" evidence="1">
    <location>
        <begin position="14"/>
        <end position="38"/>
    </location>
</feature>
<reference evidence="2 5" key="1">
    <citation type="submission" date="2017-01" db="EMBL/GenBank/DDBJ databases">
        <title>Complete genome sequence of Haloterrigena daqingensis type strain (JX313T).</title>
        <authorList>
            <person name="Shuang W."/>
        </authorList>
    </citation>
    <scope>NUCLEOTIDE SEQUENCE [LARGE SCALE GENOMIC DNA]</scope>
    <source>
        <strain evidence="2 5">JX313</strain>
    </source>
</reference>
<evidence type="ECO:0000256" key="1">
    <source>
        <dbReference type="SAM" id="Phobius"/>
    </source>
</evidence>
<evidence type="ECO:0000313" key="5">
    <source>
        <dbReference type="Proteomes" id="UP000187321"/>
    </source>
</evidence>
<evidence type="ECO:0000313" key="2">
    <source>
        <dbReference type="EMBL" id="APX95846.1"/>
    </source>
</evidence>
<dbReference type="EMBL" id="CP019327">
    <property type="protein sequence ID" value="APX95846.1"/>
    <property type="molecule type" value="Genomic_DNA"/>
</dbReference>
<dbReference type="Proteomes" id="UP000187321">
    <property type="component" value="Chromosome"/>
</dbReference>
<dbReference type="KEGG" id="hda:BB347_03990"/>